<dbReference type="InterPro" id="IPR032728">
    <property type="entry name" value="BBS1_N"/>
</dbReference>
<dbReference type="Pfam" id="PF23304">
    <property type="entry name" value="GAE_BBS1"/>
    <property type="match status" value="1"/>
</dbReference>
<dbReference type="Pfam" id="PF14779">
    <property type="entry name" value="BBS1"/>
    <property type="match status" value="1"/>
</dbReference>
<dbReference type="InterPro" id="IPR056419">
    <property type="entry name" value="GAE_BBS1"/>
</dbReference>
<gene>
    <name evidence="3" type="ORF">DAPPUDRAFT_314992</name>
</gene>
<accession>E9G8C5</accession>
<dbReference type="EMBL" id="GL732535">
    <property type="protein sequence ID" value="EFX84297.1"/>
    <property type="molecule type" value="Genomic_DNA"/>
</dbReference>
<proteinExistence type="predicted"/>
<reference evidence="3 4" key="1">
    <citation type="journal article" date="2011" name="Science">
        <title>The ecoresponsive genome of Daphnia pulex.</title>
        <authorList>
            <person name="Colbourne J.K."/>
            <person name="Pfrender M.E."/>
            <person name="Gilbert D."/>
            <person name="Thomas W.K."/>
            <person name="Tucker A."/>
            <person name="Oakley T.H."/>
            <person name="Tokishita S."/>
            <person name="Aerts A."/>
            <person name="Arnold G.J."/>
            <person name="Basu M.K."/>
            <person name="Bauer D.J."/>
            <person name="Caceres C.E."/>
            <person name="Carmel L."/>
            <person name="Casola C."/>
            <person name="Choi J.H."/>
            <person name="Detter J.C."/>
            <person name="Dong Q."/>
            <person name="Dusheyko S."/>
            <person name="Eads B.D."/>
            <person name="Frohlich T."/>
            <person name="Geiler-Samerotte K.A."/>
            <person name="Gerlach D."/>
            <person name="Hatcher P."/>
            <person name="Jogdeo S."/>
            <person name="Krijgsveld J."/>
            <person name="Kriventseva E.V."/>
            <person name="Kultz D."/>
            <person name="Laforsch C."/>
            <person name="Lindquist E."/>
            <person name="Lopez J."/>
            <person name="Manak J.R."/>
            <person name="Muller J."/>
            <person name="Pangilinan J."/>
            <person name="Patwardhan R.P."/>
            <person name="Pitluck S."/>
            <person name="Pritham E.J."/>
            <person name="Rechtsteiner A."/>
            <person name="Rho M."/>
            <person name="Rogozin I.B."/>
            <person name="Sakarya O."/>
            <person name="Salamov A."/>
            <person name="Schaack S."/>
            <person name="Shapiro H."/>
            <person name="Shiga Y."/>
            <person name="Skalitzky C."/>
            <person name="Smith Z."/>
            <person name="Souvorov A."/>
            <person name="Sung W."/>
            <person name="Tang Z."/>
            <person name="Tsuchiya D."/>
            <person name="Tu H."/>
            <person name="Vos H."/>
            <person name="Wang M."/>
            <person name="Wolf Y.I."/>
            <person name="Yamagata H."/>
            <person name="Yamada T."/>
            <person name="Ye Y."/>
            <person name="Shaw J.R."/>
            <person name="Andrews J."/>
            <person name="Crease T.J."/>
            <person name="Tang H."/>
            <person name="Lucas S.M."/>
            <person name="Robertson H.M."/>
            <person name="Bork P."/>
            <person name="Koonin E.V."/>
            <person name="Zdobnov E.M."/>
            <person name="Grigoriev I.V."/>
            <person name="Lynch M."/>
            <person name="Boore J.L."/>
        </authorList>
    </citation>
    <scope>NUCLEOTIDE SEQUENCE [LARGE SCALE GENOMIC DNA]</scope>
</reference>
<dbReference type="InParanoid" id="E9G8C5"/>
<dbReference type="GO" id="GO:0005113">
    <property type="term" value="F:patched binding"/>
    <property type="evidence" value="ECO:0000318"/>
    <property type="project" value="GO_Central"/>
</dbReference>
<dbReference type="PANTHER" id="PTHR20870">
    <property type="entry name" value="BARDET-BIEDL SYNDROME 1 PROTEIN"/>
    <property type="match status" value="1"/>
</dbReference>
<sequence length="528" mass="58182">MSKNQLWLDAFHSSSLNLKAECGVVLLAVDDLAKDGTNRLLALLVGYELSYLKILNGTDLQCEISLPEMAVALCTFSMDGSLPGIAVGAGSSLYIYKNFKPYYKYNIPNGGPTNTEQAEITQLAALSRSTPDVSSSSLLLVGTEHNSLLIIDPHTFNAISRIELPGVPTSIKCSGFYDVEAVILITTPDGGVYILRSDQKPMEAKPFMSPRSSIVEVAFNGVTIAVATSDRTIKHYTVQGQELRKIVVDDFILAITWIEMANQEISLLAVSLANGEVQFYRQGILIEKLRFNTGIISMTCGRFGREDGVLVMVSKDGDLIVKILNRGYKTNKPISTDLNATKAATSNSTKKKSLWPAKTKLFVDQTMREKEDPKKMYRQFQEGICRLHLRALQEWMNVSSNTVDKTDVGPLDSVPEEKRCVHLVAKLLGSGSRFMLHLLLQNISETVIDNLTVMLQATEGKLSLERSCVKLAMLLPNTQNWIKISVRDPMSQGGQVIVMVTKDTEPDSESTIRGFLVSSAKIYISPTI</sequence>
<name>E9G8C5_DAPPU</name>
<evidence type="ECO:0008006" key="5">
    <source>
        <dbReference type="Google" id="ProtNLM"/>
    </source>
</evidence>
<dbReference type="HOGENOM" id="CLU_032988_1_0_1"/>
<dbReference type="GO" id="GO:0005813">
    <property type="term" value="C:centrosome"/>
    <property type="evidence" value="ECO:0000318"/>
    <property type="project" value="GO_Central"/>
</dbReference>
<dbReference type="Gene3D" id="2.130.10.10">
    <property type="entry name" value="YVTN repeat-like/Quinoprotein amine dehydrogenase"/>
    <property type="match status" value="1"/>
</dbReference>
<keyword evidence="4" id="KW-1185">Reference proteome</keyword>
<dbReference type="STRING" id="6669.E9G8C5"/>
<dbReference type="InterPro" id="IPR036322">
    <property type="entry name" value="WD40_repeat_dom_sf"/>
</dbReference>
<dbReference type="PANTHER" id="PTHR20870:SF0">
    <property type="entry name" value="BARDET-BIEDL SYNDROME 1 PROTEIN"/>
    <property type="match status" value="1"/>
</dbReference>
<protein>
    <recommendedName>
        <fullName evidence="5">Bardet-Biedl syndrome 1 N-terminal domain-containing protein</fullName>
    </recommendedName>
</protein>
<dbReference type="InterPro" id="IPR028784">
    <property type="entry name" value="BBS1"/>
</dbReference>
<dbReference type="SUPFAM" id="SSF50978">
    <property type="entry name" value="WD40 repeat-like"/>
    <property type="match status" value="1"/>
</dbReference>
<evidence type="ECO:0000259" key="1">
    <source>
        <dbReference type="Pfam" id="PF14779"/>
    </source>
</evidence>
<dbReference type="GO" id="GO:0061512">
    <property type="term" value="P:protein localization to cilium"/>
    <property type="evidence" value="ECO:0000318"/>
    <property type="project" value="GO_Central"/>
</dbReference>
<dbReference type="eggNOG" id="ENOG502QS2X">
    <property type="taxonomic scope" value="Eukaryota"/>
</dbReference>
<evidence type="ECO:0000259" key="2">
    <source>
        <dbReference type="Pfam" id="PF23304"/>
    </source>
</evidence>
<dbReference type="OMA" id="TWIEMAN"/>
<dbReference type="Proteomes" id="UP000000305">
    <property type="component" value="Unassembled WGS sequence"/>
</dbReference>
<dbReference type="PhylomeDB" id="E9G8C5"/>
<dbReference type="OrthoDB" id="10259809at2759"/>
<dbReference type="GO" id="GO:0005930">
    <property type="term" value="C:axoneme"/>
    <property type="evidence" value="ECO:0000318"/>
    <property type="project" value="GO_Central"/>
</dbReference>
<feature type="domain" description="Bardet-Biedl syndrome 1 N-terminal" evidence="1">
    <location>
        <begin position="7"/>
        <end position="117"/>
    </location>
</feature>
<dbReference type="AlphaFoldDB" id="E9G8C5"/>
<dbReference type="GO" id="GO:0005119">
    <property type="term" value="F:smoothened binding"/>
    <property type="evidence" value="ECO:0000318"/>
    <property type="project" value="GO_Central"/>
</dbReference>
<dbReference type="InterPro" id="IPR015943">
    <property type="entry name" value="WD40/YVTN_repeat-like_dom_sf"/>
</dbReference>
<dbReference type="FunCoup" id="E9G8C5">
    <property type="interactions" value="302"/>
</dbReference>
<dbReference type="GO" id="GO:1905515">
    <property type="term" value="P:non-motile cilium assembly"/>
    <property type="evidence" value="ECO:0000318"/>
    <property type="project" value="GO_Central"/>
</dbReference>
<dbReference type="KEGG" id="dpx:DAPPUDRAFT_314992"/>
<evidence type="ECO:0000313" key="3">
    <source>
        <dbReference type="EMBL" id="EFX84297.1"/>
    </source>
</evidence>
<dbReference type="GO" id="GO:0034464">
    <property type="term" value="C:BBSome"/>
    <property type="evidence" value="ECO:0000318"/>
    <property type="project" value="GO_Central"/>
</dbReference>
<organism evidence="3 4">
    <name type="scientific">Daphnia pulex</name>
    <name type="common">Water flea</name>
    <dbReference type="NCBI Taxonomy" id="6669"/>
    <lineage>
        <taxon>Eukaryota</taxon>
        <taxon>Metazoa</taxon>
        <taxon>Ecdysozoa</taxon>
        <taxon>Arthropoda</taxon>
        <taxon>Crustacea</taxon>
        <taxon>Branchiopoda</taxon>
        <taxon>Diplostraca</taxon>
        <taxon>Cladocera</taxon>
        <taxon>Anomopoda</taxon>
        <taxon>Daphniidae</taxon>
        <taxon>Daphnia</taxon>
    </lineage>
</organism>
<evidence type="ECO:0000313" key="4">
    <source>
        <dbReference type="Proteomes" id="UP000000305"/>
    </source>
</evidence>
<feature type="domain" description="Bardet-Biedl syndrome 1 protein GAE" evidence="2">
    <location>
        <begin position="422"/>
        <end position="503"/>
    </location>
</feature>